<name>A0A6I3KH83_9HYPH</name>
<comment type="caution">
    <text evidence="2">The sequence shown here is derived from an EMBL/GenBank/DDBJ whole genome shotgun (WGS) entry which is preliminary data.</text>
</comment>
<dbReference type="EMBL" id="WMBQ01000001">
    <property type="protein sequence ID" value="MTD94354.1"/>
    <property type="molecule type" value="Genomic_DNA"/>
</dbReference>
<dbReference type="Proteomes" id="UP000440694">
    <property type="component" value="Unassembled WGS sequence"/>
</dbReference>
<feature type="region of interest" description="Disordered" evidence="1">
    <location>
        <begin position="202"/>
        <end position="270"/>
    </location>
</feature>
<proteinExistence type="predicted"/>
<accession>A0A6I3KH83</accession>
<reference evidence="2 3" key="1">
    <citation type="submission" date="2019-11" db="EMBL/GenBank/DDBJ databases">
        <title>Identification of a novel strain.</title>
        <authorList>
            <person name="Xu Q."/>
            <person name="Wang G."/>
        </authorList>
    </citation>
    <scope>NUCLEOTIDE SEQUENCE [LARGE SCALE GENOMIC DNA]</scope>
    <source>
        <strain evidence="3">xq</strain>
    </source>
</reference>
<keyword evidence="3" id="KW-1185">Reference proteome</keyword>
<evidence type="ECO:0000256" key="1">
    <source>
        <dbReference type="SAM" id="MobiDB-lite"/>
    </source>
</evidence>
<feature type="compositionally biased region" description="Basic and acidic residues" evidence="1">
    <location>
        <begin position="205"/>
        <end position="238"/>
    </location>
</feature>
<feature type="region of interest" description="Disordered" evidence="1">
    <location>
        <begin position="40"/>
        <end position="72"/>
    </location>
</feature>
<feature type="compositionally biased region" description="Basic and acidic residues" evidence="1">
    <location>
        <begin position="60"/>
        <end position="72"/>
    </location>
</feature>
<dbReference type="AlphaFoldDB" id="A0A6I3KH83"/>
<gene>
    <name evidence="2" type="ORF">GIW81_08405</name>
</gene>
<organism evidence="2 3">
    <name type="scientific">Hyphomicrobium album</name>
    <dbReference type="NCBI Taxonomy" id="2665159"/>
    <lineage>
        <taxon>Bacteria</taxon>
        <taxon>Pseudomonadati</taxon>
        <taxon>Pseudomonadota</taxon>
        <taxon>Alphaproteobacteria</taxon>
        <taxon>Hyphomicrobiales</taxon>
        <taxon>Hyphomicrobiaceae</taxon>
        <taxon>Hyphomicrobium</taxon>
    </lineage>
</organism>
<protein>
    <submittedName>
        <fullName evidence="2">Uncharacterized protein</fullName>
    </submittedName>
</protein>
<evidence type="ECO:0000313" key="2">
    <source>
        <dbReference type="EMBL" id="MTD94354.1"/>
    </source>
</evidence>
<dbReference type="RefSeq" id="WP_154738787.1">
    <property type="nucleotide sequence ID" value="NZ_WMBQ01000001.1"/>
</dbReference>
<sequence length="270" mass="30535">MKPEFENLPDLEAAFEAVKGLLFGPVDPALVKLKHKEITQDAKEKREQEINPRGGVGLARGDHAERDRKDRDHQTRTLTWLLANDRAYREAHERAMASFTNAGDAIGRAIEAGEKARENVRQQIDDYLHSTARLKDGRYVMTDADGTCRDQNGTPISAEDAAEVEGQPKRAFMPYDDMRERKDDIDRDLAELRGWDVEVGGMRNEATDDRRPASRERLDDMTERADDLAERAAEKQRGFEASAPNTDTNRSLDLVERKESTVTMAMPQLP</sequence>
<feature type="compositionally biased region" description="Basic and acidic residues" evidence="1">
    <location>
        <begin position="40"/>
        <end position="50"/>
    </location>
</feature>
<evidence type="ECO:0000313" key="3">
    <source>
        <dbReference type="Proteomes" id="UP000440694"/>
    </source>
</evidence>